<dbReference type="PANTHER" id="PTHR43270:SF12">
    <property type="entry name" value="SUCCINYL-DIAMINOPIMELATE DESUCCINYLASE"/>
    <property type="match status" value="1"/>
</dbReference>
<dbReference type="NCBIfam" id="NF006053">
    <property type="entry name" value="PRK08201.1"/>
    <property type="match status" value="1"/>
</dbReference>
<evidence type="ECO:0000256" key="3">
    <source>
        <dbReference type="ARBA" id="ARBA00022801"/>
    </source>
</evidence>
<dbReference type="NCBIfam" id="NF006579">
    <property type="entry name" value="PRK09104.1"/>
    <property type="match status" value="1"/>
</dbReference>
<keyword evidence="3" id="KW-0378">Hydrolase</keyword>
<keyword evidence="1" id="KW-0645">Protease</keyword>
<reference evidence="5 6" key="1">
    <citation type="journal article" date="2010" name="J. Bacteriol.">
        <title>The genome of the amoeba symbiont 'Candidatus Amoebophilus asiaticus' reveals common mechanisms for host cell interaction among amoeba-associated bacteria.</title>
        <authorList>
            <person name="Schmitz-Esser S."/>
            <person name="Tischler P."/>
            <person name="Arnold R."/>
            <person name="Montanaro J."/>
            <person name="Wagner M."/>
            <person name="Rattei T."/>
            <person name="Horn M."/>
        </authorList>
    </citation>
    <scope>NUCLEOTIDE SEQUENCE [LARGE SCALE GENOMIC DNA]</scope>
    <source>
        <strain evidence="5 6">5a2</strain>
    </source>
</reference>
<evidence type="ECO:0000259" key="4">
    <source>
        <dbReference type="Pfam" id="PF07687"/>
    </source>
</evidence>
<dbReference type="eggNOG" id="COG0624">
    <property type="taxonomic scope" value="Bacteria"/>
</dbReference>
<evidence type="ECO:0000313" key="6">
    <source>
        <dbReference type="Proteomes" id="UP000001227"/>
    </source>
</evidence>
<organism evidence="5 6">
    <name type="scientific">Amoebophilus asiaticus (strain 5a2)</name>
    <dbReference type="NCBI Taxonomy" id="452471"/>
    <lineage>
        <taxon>Bacteria</taxon>
        <taxon>Pseudomonadati</taxon>
        <taxon>Bacteroidota</taxon>
        <taxon>Cytophagia</taxon>
        <taxon>Cytophagales</taxon>
        <taxon>Amoebophilaceae</taxon>
        <taxon>Candidatus Amoebophilus</taxon>
    </lineage>
</organism>
<sequence length="460" mass="50693">MANNREYIAIHTSRFIEELIEFLRIPSISTLPEHTVDIKKAANFVKDRLLAAGVDKAWLIETTGHPLVYGEKIVHPQLPTVLVYGHYDVQPADPYELWESEPFEPVIKDNKIFARGAADDKGQVYIHVKALETMVATQSLSCNVKFLIEGEEEKGSEGLTAFLENPYNHDLIQADAILVSDTTILSIDQPSLTTGLRGIIYFEVTLTGPNRDLHSGVYGGAVGNPINILCKMLATLHDENRHITIPGFYDKVPNLTDAERTELNKVPFDLLCYQQSIGIDEVIGEEGYTTLERVGIRPSLDIHGIWGGYIGKGAKTVLPDQAHAKLSMRLVPNQDANEVAEAFTKYFSSLAPKGTKIQIKLEHGGCNAIVLSQDSTAFQAAQNAFETVWGKRPLATREGGSIPIIAKFREKLGCDIILMGFSLDSDAIHSPNEHFSLTAFSKGISTVISFYENLAKLSKG</sequence>
<keyword evidence="2" id="KW-0479">Metal-binding</keyword>
<evidence type="ECO:0000256" key="2">
    <source>
        <dbReference type="ARBA" id="ARBA00022723"/>
    </source>
</evidence>
<keyword evidence="6" id="KW-1185">Reference proteome</keyword>
<dbReference type="GO" id="GO:0006508">
    <property type="term" value="P:proteolysis"/>
    <property type="evidence" value="ECO:0007669"/>
    <property type="project" value="UniProtKB-KW"/>
</dbReference>
<dbReference type="PANTHER" id="PTHR43270">
    <property type="entry name" value="BETA-ALA-HIS DIPEPTIDASE"/>
    <property type="match status" value="1"/>
</dbReference>
<dbReference type="SUPFAM" id="SSF53187">
    <property type="entry name" value="Zn-dependent exopeptidases"/>
    <property type="match status" value="1"/>
</dbReference>
<dbReference type="Gene3D" id="3.30.70.360">
    <property type="match status" value="1"/>
</dbReference>
<dbReference type="NCBIfam" id="NF005914">
    <property type="entry name" value="PRK07907.1"/>
    <property type="match status" value="1"/>
</dbReference>
<dbReference type="InterPro" id="IPR011650">
    <property type="entry name" value="Peptidase_M20_dimer"/>
</dbReference>
<protein>
    <recommendedName>
        <fullName evidence="4">Peptidase M20 dimerisation domain-containing protein</fullName>
    </recommendedName>
</protein>
<dbReference type="GO" id="GO:0046872">
    <property type="term" value="F:metal ion binding"/>
    <property type="evidence" value="ECO:0007669"/>
    <property type="project" value="UniProtKB-KW"/>
</dbReference>
<dbReference type="HOGENOM" id="CLU_029469_2_1_10"/>
<accession>B3ERG7</accession>
<dbReference type="RefSeq" id="WP_012472580.1">
    <property type="nucleotide sequence ID" value="NC_010830.1"/>
</dbReference>
<dbReference type="KEGG" id="aas:Aasi_0401"/>
<name>B3ERG7_AMOA5</name>
<dbReference type="AlphaFoldDB" id="B3ERG7"/>
<dbReference type="Pfam" id="PF07687">
    <property type="entry name" value="M20_dimer"/>
    <property type="match status" value="1"/>
</dbReference>
<dbReference type="InterPro" id="IPR051458">
    <property type="entry name" value="Cyt/Met_Dipeptidase"/>
</dbReference>
<proteinExistence type="predicted"/>
<dbReference type="Proteomes" id="UP000001227">
    <property type="component" value="Chromosome"/>
</dbReference>
<dbReference type="GO" id="GO:0008233">
    <property type="term" value="F:peptidase activity"/>
    <property type="evidence" value="ECO:0007669"/>
    <property type="project" value="UniProtKB-KW"/>
</dbReference>
<evidence type="ECO:0000256" key="1">
    <source>
        <dbReference type="ARBA" id="ARBA00022670"/>
    </source>
</evidence>
<feature type="domain" description="Peptidase M20 dimerisation" evidence="4">
    <location>
        <begin position="194"/>
        <end position="354"/>
    </location>
</feature>
<dbReference type="OrthoDB" id="9761532at2"/>
<dbReference type="InterPro" id="IPR002933">
    <property type="entry name" value="Peptidase_M20"/>
</dbReference>
<evidence type="ECO:0000313" key="5">
    <source>
        <dbReference type="EMBL" id="ACE05819.1"/>
    </source>
</evidence>
<dbReference type="STRING" id="452471.Aasi_0401"/>
<dbReference type="EMBL" id="CP001102">
    <property type="protein sequence ID" value="ACE05819.1"/>
    <property type="molecule type" value="Genomic_DNA"/>
</dbReference>
<dbReference type="Pfam" id="PF01546">
    <property type="entry name" value="Peptidase_M20"/>
    <property type="match status" value="1"/>
</dbReference>
<dbReference type="Gene3D" id="3.40.630.10">
    <property type="entry name" value="Zn peptidases"/>
    <property type="match status" value="1"/>
</dbReference>
<gene>
    <name evidence="5" type="ordered locus">Aasi_0401</name>
</gene>